<sequence length="492" mass="58339">MSKVEELKTYYRKAEMFESAVSLMYWDMRTYMPPDAAQYRAKAFSDISTYVFKLLISDELEKLLEESVPSNDIEEKIIKLGKKEYYRYKKIPPEMFEEMMQLSTLLEHRWETEKFTGNYQELYPLFQKLVDLNKKYAELLGYETEPYDALLDLYEPGVKAKEIEKVFSEIKIFIQDVLKKIESAEKFEDPFNRTFEIEKQKVFNHWLLQYLGYDFKKGRLDVSTHPFTNPVGLNDVRITTRYFEEDIKNSIYSTIHEFGHALYSLSIPEEFYGLPIGASASYGFDESQSRFWENIVGRSLSFWKSVYDKFTEIFPEMKTYTPEDLWRGANNVRRSYIRTEADEVTYNLHIILRFEIERDLINGKIFAKDIPEIWNERFENYFGLKVPSNTFGCMQDPHWFGGSFGYFPTYALGNFYSAQIYEKMKEEIEFESVVEEGRFDVIAKFLKESVHSKGRLYEPMELIHIVTGKPFSASPFIDYIGDKYSKIYNIQI</sequence>
<organism evidence="4 5">
    <name type="scientific">Fervidobacterium gondwanense DSM 13020</name>
    <dbReference type="NCBI Taxonomy" id="1121883"/>
    <lineage>
        <taxon>Bacteria</taxon>
        <taxon>Thermotogati</taxon>
        <taxon>Thermotogota</taxon>
        <taxon>Thermotogae</taxon>
        <taxon>Thermotogales</taxon>
        <taxon>Fervidobacteriaceae</taxon>
        <taxon>Fervidobacterium</taxon>
    </lineage>
</organism>
<dbReference type="PIRSF" id="PIRSF006615">
    <property type="entry name" value="Zn_crbxpep_Taq"/>
    <property type="match status" value="1"/>
</dbReference>
<comment type="function">
    <text evidence="1">Broad specificity carboxypetidase that releases amino acids sequentially from the C-terminus, including neutral, aromatic, polar and basic residues.</text>
</comment>
<comment type="catalytic activity">
    <reaction evidence="1">
        <text>Release of a C-terminal amino acid with broad specificity, except for -Pro.</text>
        <dbReference type="EC" id="3.4.17.19"/>
    </reaction>
</comment>
<dbReference type="Pfam" id="PF02074">
    <property type="entry name" value="Peptidase_M32"/>
    <property type="match status" value="1"/>
</dbReference>
<reference evidence="5" key="1">
    <citation type="submission" date="2016-12" db="EMBL/GenBank/DDBJ databases">
        <authorList>
            <person name="Varghese N."/>
            <person name="Submissions S."/>
        </authorList>
    </citation>
    <scope>NUCLEOTIDE SEQUENCE [LARGE SCALE GENOMIC DNA]</scope>
    <source>
        <strain evidence="5">DSM 13020</strain>
    </source>
</reference>
<keyword evidence="1" id="KW-0378">Hydrolase</keyword>
<dbReference type="InterPro" id="IPR001333">
    <property type="entry name" value="Peptidase_M32_Taq"/>
</dbReference>
<dbReference type="PANTHER" id="PTHR34217:SF1">
    <property type="entry name" value="CARBOXYPEPTIDASE 1"/>
    <property type="match status" value="1"/>
</dbReference>
<feature type="binding site" evidence="2">
    <location>
        <position position="260"/>
    </location>
    <ligand>
        <name>Zn(2+)</name>
        <dbReference type="ChEBI" id="CHEBI:29105"/>
        <note>catalytic</note>
    </ligand>
</feature>
<protein>
    <recommendedName>
        <fullName evidence="1">Metal-dependent carboxypeptidase</fullName>
        <ecNumber evidence="1">3.4.17.19</ecNumber>
    </recommendedName>
</protein>
<dbReference type="GO" id="GO:0046872">
    <property type="term" value="F:metal ion binding"/>
    <property type="evidence" value="ECO:0007669"/>
    <property type="project" value="UniProtKB-KW"/>
</dbReference>
<proteinExistence type="inferred from homology"/>
<dbReference type="Gene3D" id="1.10.1370.30">
    <property type="match status" value="1"/>
</dbReference>
<keyword evidence="1 4" id="KW-0121">Carboxypeptidase</keyword>
<comment type="cofactor">
    <cofactor evidence="2">
        <name>Zn(2+)</name>
        <dbReference type="ChEBI" id="CHEBI:29105"/>
    </cofactor>
    <text evidence="2">Binds 1 zinc ion per subunit.</text>
</comment>
<name>A0A1M7S860_FERGO</name>
<dbReference type="CDD" id="cd06460">
    <property type="entry name" value="M32_Taq"/>
    <property type="match status" value="1"/>
</dbReference>
<dbReference type="PRINTS" id="PR00998">
    <property type="entry name" value="CRBOXYPTASET"/>
</dbReference>
<keyword evidence="1 2" id="KW-0479">Metal-binding</keyword>
<dbReference type="OrthoDB" id="9772308at2"/>
<evidence type="ECO:0000313" key="4">
    <source>
        <dbReference type="EMBL" id="SHN54623.1"/>
    </source>
</evidence>
<dbReference type="EC" id="3.4.17.19" evidence="1"/>
<dbReference type="STRING" id="1121883.SAMN02745226_00632"/>
<dbReference type="PROSITE" id="PS52034">
    <property type="entry name" value="PEPTIDASE_M32"/>
    <property type="match status" value="1"/>
</dbReference>
<dbReference type="EMBL" id="FRDJ01000002">
    <property type="protein sequence ID" value="SHN54623.1"/>
    <property type="molecule type" value="Genomic_DNA"/>
</dbReference>
<dbReference type="GO" id="GO:0004181">
    <property type="term" value="F:metallocarboxypeptidase activity"/>
    <property type="evidence" value="ECO:0007669"/>
    <property type="project" value="UniProtKB-UniRule"/>
</dbReference>
<feature type="binding site" evidence="2">
    <location>
        <position position="286"/>
    </location>
    <ligand>
        <name>Zn(2+)</name>
        <dbReference type="ChEBI" id="CHEBI:29105"/>
        <note>catalytic</note>
    </ligand>
</feature>
<accession>A0A1M7S860</accession>
<evidence type="ECO:0000313" key="5">
    <source>
        <dbReference type="Proteomes" id="UP000184207"/>
    </source>
</evidence>
<keyword evidence="1" id="KW-0482">Metalloprotease</keyword>
<comment type="similarity">
    <text evidence="1">Belongs to the peptidase M32 family.</text>
</comment>
<keyword evidence="1" id="KW-0645">Protease</keyword>
<dbReference type="GO" id="GO:0006508">
    <property type="term" value="P:proteolysis"/>
    <property type="evidence" value="ECO:0007669"/>
    <property type="project" value="UniProtKB-UniRule"/>
</dbReference>
<keyword evidence="2" id="KW-0862">Zinc</keyword>
<feature type="active site" description="Proton donor/acceptor" evidence="3">
    <location>
        <position position="257"/>
    </location>
</feature>
<dbReference type="PANTHER" id="PTHR34217">
    <property type="entry name" value="METAL-DEPENDENT CARBOXYPEPTIDASE"/>
    <property type="match status" value="1"/>
</dbReference>
<keyword evidence="5" id="KW-1185">Reference proteome</keyword>
<dbReference type="SUPFAM" id="SSF55486">
    <property type="entry name" value="Metalloproteases ('zincins'), catalytic domain"/>
    <property type="match status" value="1"/>
</dbReference>
<feature type="binding site" evidence="2">
    <location>
        <position position="256"/>
    </location>
    <ligand>
        <name>Zn(2+)</name>
        <dbReference type="ChEBI" id="CHEBI:29105"/>
        <note>catalytic</note>
    </ligand>
</feature>
<gene>
    <name evidence="4" type="ORF">SAMN02745226_00632</name>
</gene>
<evidence type="ECO:0000256" key="2">
    <source>
        <dbReference type="PIRSR" id="PIRSR006615-1"/>
    </source>
</evidence>
<evidence type="ECO:0000256" key="1">
    <source>
        <dbReference type="PIRNR" id="PIRNR006615"/>
    </source>
</evidence>
<dbReference type="Proteomes" id="UP000184207">
    <property type="component" value="Unassembled WGS sequence"/>
</dbReference>
<dbReference type="AlphaFoldDB" id="A0A1M7S860"/>
<dbReference type="RefSeq" id="WP_072758214.1">
    <property type="nucleotide sequence ID" value="NZ_FRDJ01000002.1"/>
</dbReference>
<evidence type="ECO:0000256" key="3">
    <source>
        <dbReference type="PIRSR" id="PIRSR006615-2"/>
    </source>
</evidence>